<organism evidence="3 4">
    <name type="scientific">Seriola lalandi dorsalis</name>
    <dbReference type="NCBI Taxonomy" id="1841481"/>
    <lineage>
        <taxon>Eukaryota</taxon>
        <taxon>Metazoa</taxon>
        <taxon>Chordata</taxon>
        <taxon>Craniata</taxon>
        <taxon>Vertebrata</taxon>
        <taxon>Euteleostomi</taxon>
        <taxon>Actinopterygii</taxon>
        <taxon>Neopterygii</taxon>
        <taxon>Teleostei</taxon>
        <taxon>Neoteleostei</taxon>
        <taxon>Acanthomorphata</taxon>
        <taxon>Carangaria</taxon>
        <taxon>Carangiformes</taxon>
        <taxon>Carangidae</taxon>
        <taxon>Seriola</taxon>
    </lineage>
</organism>
<feature type="domain" description="Ig-like" evidence="2">
    <location>
        <begin position="35"/>
        <end position="104"/>
    </location>
</feature>
<dbReference type="InterPro" id="IPR036179">
    <property type="entry name" value="Ig-like_dom_sf"/>
</dbReference>
<dbReference type="PROSITE" id="PS50835">
    <property type="entry name" value="IG_LIKE"/>
    <property type="match status" value="1"/>
</dbReference>
<sequence length="368" mass="41309">MLLQDNLNVQQEVQGQSDKKSGLNDMVIGVEVALGGSVQLPCRCGEKGSDNSLKWKNGQGEELMLQGTRVEAIPVMSRKYVLKKEDCSLIVQYAEWSDQGVYTCSYLEPKFKFVPLEEKWIKGIVTRQIKLVIRKTKSVEESKMTKENQGLTTVRTITKGKDLSTTTGLETTKVMHTLTSKIAVTTTLETTTTTPAVVTIVNSKNETRTEKIITTTELPTTKQSVVTSKLDMTTLKSSQEECTTLKFDVEGDSSYNCTESKNNEELLKEIGNELLEFEGTLEEMVEQYRGLQRREVEWRAYGFDAEALNIPDEWASKNLWFQQLTHSIRSVKRIQGPCIVKISAPGTWTGILEAVPEPLIPMCQSYAL</sequence>
<reference evidence="3" key="1">
    <citation type="submission" date="2025-08" db="UniProtKB">
        <authorList>
            <consortium name="Ensembl"/>
        </authorList>
    </citation>
    <scope>IDENTIFICATION</scope>
</reference>
<protein>
    <recommendedName>
        <fullName evidence="2">Ig-like domain-containing protein</fullName>
    </recommendedName>
</protein>
<evidence type="ECO:0000259" key="2">
    <source>
        <dbReference type="PROSITE" id="PS50835"/>
    </source>
</evidence>
<evidence type="ECO:0000313" key="3">
    <source>
        <dbReference type="Ensembl" id="ENSSLDP00000011198.1"/>
    </source>
</evidence>
<feature type="coiled-coil region" evidence="1">
    <location>
        <begin position="267"/>
        <end position="294"/>
    </location>
</feature>
<dbReference type="SUPFAM" id="SSF48726">
    <property type="entry name" value="Immunoglobulin"/>
    <property type="match status" value="1"/>
</dbReference>
<dbReference type="InterPro" id="IPR013106">
    <property type="entry name" value="Ig_V-set"/>
</dbReference>
<accession>A0A3B4XG79</accession>
<dbReference type="Proteomes" id="UP000261360">
    <property type="component" value="Unplaced"/>
</dbReference>
<evidence type="ECO:0000256" key="1">
    <source>
        <dbReference type="SAM" id="Coils"/>
    </source>
</evidence>
<dbReference type="InterPro" id="IPR007110">
    <property type="entry name" value="Ig-like_dom"/>
</dbReference>
<dbReference type="AlphaFoldDB" id="A0A3B4XG79"/>
<name>A0A3B4XG79_SERLL</name>
<reference evidence="3" key="2">
    <citation type="submission" date="2025-09" db="UniProtKB">
        <authorList>
            <consortium name="Ensembl"/>
        </authorList>
    </citation>
    <scope>IDENTIFICATION</scope>
</reference>
<evidence type="ECO:0000313" key="4">
    <source>
        <dbReference type="Proteomes" id="UP000261360"/>
    </source>
</evidence>
<dbReference type="Pfam" id="PF07686">
    <property type="entry name" value="V-set"/>
    <property type="match status" value="1"/>
</dbReference>
<dbReference type="InterPro" id="IPR013783">
    <property type="entry name" value="Ig-like_fold"/>
</dbReference>
<keyword evidence="1" id="KW-0175">Coiled coil</keyword>
<keyword evidence="4" id="KW-1185">Reference proteome</keyword>
<dbReference type="Gene3D" id="2.60.40.10">
    <property type="entry name" value="Immunoglobulins"/>
    <property type="match status" value="1"/>
</dbReference>
<proteinExistence type="predicted"/>
<dbReference type="Ensembl" id="ENSSLDT00000011604.1">
    <property type="protein sequence ID" value="ENSSLDP00000011198.1"/>
    <property type="gene ID" value="ENSSLDG00000008912.1"/>
</dbReference>
<dbReference type="GeneTree" id="ENSGT00980000202651"/>